<dbReference type="InterPro" id="IPR019238">
    <property type="entry name" value="AbiEi_2"/>
</dbReference>
<gene>
    <name evidence="1" type="ORF">HZZ10_11845</name>
</gene>
<dbReference type="Pfam" id="PF09952">
    <property type="entry name" value="AbiEi_2"/>
    <property type="match status" value="1"/>
</dbReference>
<organism evidence="1 2">
    <name type="scientific">Sanguibacter inulinus</name>
    <dbReference type="NCBI Taxonomy" id="60922"/>
    <lineage>
        <taxon>Bacteria</taxon>
        <taxon>Bacillati</taxon>
        <taxon>Actinomycetota</taxon>
        <taxon>Actinomycetes</taxon>
        <taxon>Micrococcales</taxon>
        <taxon>Sanguibacteraceae</taxon>
        <taxon>Sanguibacter</taxon>
    </lineage>
</organism>
<dbReference type="RefSeq" id="WP_179913666.1">
    <property type="nucleotide sequence ID" value="NZ_JACBYE010000028.1"/>
</dbReference>
<keyword evidence="2" id="KW-1185">Reference proteome</keyword>
<reference evidence="1 2" key="1">
    <citation type="submission" date="2020-07" db="EMBL/GenBank/DDBJ databases">
        <title>MOT database genomes.</title>
        <authorList>
            <person name="Joseph S."/>
            <person name="Aduse-Opoku J."/>
            <person name="Hashim A."/>
            <person name="Wade W."/>
            <person name="Curtis M."/>
        </authorList>
    </citation>
    <scope>NUCLEOTIDE SEQUENCE [LARGE SCALE GENOMIC DNA]</scope>
    <source>
        <strain evidence="1 2">DSM 100099</strain>
    </source>
</reference>
<evidence type="ECO:0000313" key="1">
    <source>
        <dbReference type="EMBL" id="NYS94206.1"/>
    </source>
</evidence>
<evidence type="ECO:0000313" key="2">
    <source>
        <dbReference type="Proteomes" id="UP000561011"/>
    </source>
</evidence>
<comment type="caution">
    <text evidence="1">The sequence shown here is derived from an EMBL/GenBank/DDBJ whole genome shotgun (WGS) entry which is preliminary data.</text>
</comment>
<accession>A0A853EU32</accession>
<protein>
    <submittedName>
        <fullName evidence="1">Uncharacterized protein</fullName>
    </submittedName>
</protein>
<dbReference type="AlphaFoldDB" id="A0A853EU32"/>
<proteinExistence type="predicted"/>
<sequence>MESEAVEAIAALAHHDIRLTLQGGVARVEVDGEAVERRWVTETGYRPTDRIPTLVIGSRIPPRLVASIRRNGDWYVDALGNAFISSPGIRVDIRGQRPPETPMRSARAKNLFSPRRAQVVFCLLTWPELLTAPVRTVARAAGVSPAIANQTSQALREEGYGYPGGARLERYDELLERWAEAFPLGLGRDLTLGQFAGDTDPRAWVDSGIPVYLSGESAVPSIRGTTLTMYVPKISVPAVISSRWRPLRADEEPAIIVRRTFWEAPDQTYGAERGAKTAPDLLIYADLLSSRDPRQREVALTMRESLREHGAR</sequence>
<dbReference type="Proteomes" id="UP000561011">
    <property type="component" value="Unassembled WGS sequence"/>
</dbReference>
<name>A0A853EU32_9MICO</name>
<dbReference type="EMBL" id="JACBYE010000028">
    <property type="protein sequence ID" value="NYS94206.1"/>
    <property type="molecule type" value="Genomic_DNA"/>
</dbReference>